<dbReference type="FunFam" id="3.30.200.20:FF:000015">
    <property type="entry name" value="Somatic embryogenesis receptor kinase 1"/>
    <property type="match status" value="1"/>
</dbReference>
<feature type="binding site" evidence="10">
    <location>
        <position position="320"/>
    </location>
    <ligand>
        <name>ATP</name>
        <dbReference type="ChEBI" id="CHEBI:30616"/>
    </ligand>
</feature>
<dbReference type="CDD" id="cd23509">
    <property type="entry name" value="Gnk2-like"/>
    <property type="match status" value="2"/>
</dbReference>
<feature type="domain" description="Gnk2-homologous" evidence="13">
    <location>
        <begin position="1"/>
        <end position="102"/>
    </location>
</feature>
<evidence type="ECO:0000259" key="13">
    <source>
        <dbReference type="PROSITE" id="PS51473"/>
    </source>
</evidence>
<keyword evidence="11" id="KW-0812">Transmembrane</keyword>
<evidence type="ECO:0000256" key="2">
    <source>
        <dbReference type="ARBA" id="ARBA00022679"/>
    </source>
</evidence>
<dbReference type="Proteomes" id="UP001229421">
    <property type="component" value="Unassembled WGS sequence"/>
</dbReference>
<evidence type="ECO:0000256" key="4">
    <source>
        <dbReference type="ARBA" id="ARBA00022737"/>
    </source>
</evidence>
<keyword evidence="8" id="KW-0675">Receptor</keyword>
<accession>A0AAD8KEJ6</accession>
<comment type="caution">
    <text evidence="14">The sequence shown here is derived from an EMBL/GenBank/DDBJ whole genome shotgun (WGS) entry which is preliminary data.</text>
</comment>
<keyword evidence="6" id="KW-0418">Kinase</keyword>
<evidence type="ECO:0000256" key="8">
    <source>
        <dbReference type="ARBA" id="ARBA00023170"/>
    </source>
</evidence>
<dbReference type="Gene3D" id="3.30.200.20">
    <property type="entry name" value="Phosphorylase Kinase, domain 1"/>
    <property type="match status" value="1"/>
</dbReference>
<evidence type="ECO:0000313" key="14">
    <source>
        <dbReference type="EMBL" id="KAK1421490.1"/>
    </source>
</evidence>
<evidence type="ECO:0000259" key="12">
    <source>
        <dbReference type="PROSITE" id="PS50011"/>
    </source>
</evidence>
<dbReference type="InterPro" id="IPR011009">
    <property type="entry name" value="Kinase-like_dom_sf"/>
</dbReference>
<dbReference type="SMART" id="SM00220">
    <property type="entry name" value="S_TKc"/>
    <property type="match status" value="1"/>
</dbReference>
<dbReference type="InterPro" id="IPR002902">
    <property type="entry name" value="GNK2"/>
</dbReference>
<keyword evidence="7 10" id="KW-0067">ATP-binding</keyword>
<dbReference type="PANTHER" id="PTHR47973">
    <property type="entry name" value="CYSTEINE-RICH RECEPTOR-LIKE PROTEIN KINASE 3"/>
    <property type="match status" value="1"/>
</dbReference>
<evidence type="ECO:0000256" key="3">
    <source>
        <dbReference type="ARBA" id="ARBA00022729"/>
    </source>
</evidence>
<gene>
    <name evidence="14" type="ORF">QVD17_23852</name>
</gene>
<evidence type="ECO:0008006" key="16">
    <source>
        <dbReference type="Google" id="ProtNLM"/>
    </source>
</evidence>
<feature type="domain" description="Gnk2-homologous" evidence="13">
    <location>
        <begin position="109"/>
        <end position="215"/>
    </location>
</feature>
<evidence type="ECO:0000256" key="6">
    <source>
        <dbReference type="ARBA" id="ARBA00022777"/>
    </source>
</evidence>
<dbReference type="GO" id="GO:0004674">
    <property type="term" value="F:protein serine/threonine kinase activity"/>
    <property type="evidence" value="ECO:0007669"/>
    <property type="project" value="UniProtKB-KW"/>
</dbReference>
<evidence type="ECO:0000313" key="15">
    <source>
        <dbReference type="Proteomes" id="UP001229421"/>
    </source>
</evidence>
<dbReference type="InterPro" id="IPR038408">
    <property type="entry name" value="GNK2_sf"/>
</dbReference>
<dbReference type="FunFam" id="1.10.510.10:FF:000336">
    <property type="entry name" value="Cysteine-rich receptor-like protein kinase 2"/>
    <property type="match status" value="1"/>
</dbReference>
<dbReference type="SUPFAM" id="SSF56112">
    <property type="entry name" value="Protein kinase-like (PK-like)"/>
    <property type="match status" value="1"/>
</dbReference>
<dbReference type="PROSITE" id="PS00108">
    <property type="entry name" value="PROTEIN_KINASE_ST"/>
    <property type="match status" value="1"/>
</dbReference>
<evidence type="ECO:0000256" key="9">
    <source>
        <dbReference type="ARBA" id="ARBA00023180"/>
    </source>
</evidence>
<dbReference type="AlphaFoldDB" id="A0AAD8KEJ6"/>
<reference evidence="14" key="1">
    <citation type="journal article" date="2023" name="bioRxiv">
        <title>Improved chromosome-level genome assembly for marigold (Tagetes erecta).</title>
        <authorList>
            <person name="Jiang F."/>
            <person name="Yuan L."/>
            <person name="Wang S."/>
            <person name="Wang H."/>
            <person name="Xu D."/>
            <person name="Wang A."/>
            <person name="Fan W."/>
        </authorList>
    </citation>
    <scope>NUCLEOTIDE SEQUENCE</scope>
    <source>
        <strain evidence="14">WSJ</strain>
        <tissue evidence="14">Leaf</tissue>
    </source>
</reference>
<dbReference type="InterPro" id="IPR052059">
    <property type="entry name" value="CR_Ser/Thr_kinase"/>
</dbReference>
<evidence type="ECO:0000256" key="1">
    <source>
        <dbReference type="ARBA" id="ARBA00022527"/>
    </source>
</evidence>
<dbReference type="Pfam" id="PF00069">
    <property type="entry name" value="Pkinase"/>
    <property type="match status" value="1"/>
</dbReference>
<dbReference type="Gene3D" id="1.10.510.10">
    <property type="entry name" value="Transferase(Phosphotransferase) domain 1"/>
    <property type="match status" value="1"/>
</dbReference>
<dbReference type="PROSITE" id="PS51473">
    <property type="entry name" value="GNK2"/>
    <property type="match status" value="2"/>
</dbReference>
<feature type="transmembrane region" description="Helical" evidence="11">
    <location>
        <begin position="237"/>
        <end position="259"/>
    </location>
</feature>
<evidence type="ECO:0000256" key="10">
    <source>
        <dbReference type="PROSITE-ProRule" id="PRU10141"/>
    </source>
</evidence>
<dbReference type="Gene3D" id="3.30.430.20">
    <property type="entry name" value="Gnk2 domain, C-X8-C-X2-C motif"/>
    <property type="match status" value="2"/>
</dbReference>
<keyword evidence="15" id="KW-1185">Reference proteome</keyword>
<keyword evidence="1" id="KW-0723">Serine/threonine-protein kinase</keyword>
<keyword evidence="11" id="KW-0472">Membrane</keyword>
<evidence type="ECO:0000256" key="11">
    <source>
        <dbReference type="SAM" id="Phobius"/>
    </source>
</evidence>
<dbReference type="PROSITE" id="PS50011">
    <property type="entry name" value="PROTEIN_KINASE_DOM"/>
    <property type="match status" value="1"/>
</dbReference>
<proteinExistence type="predicted"/>
<keyword evidence="3" id="KW-0732">Signal</keyword>
<dbReference type="Pfam" id="PF01657">
    <property type="entry name" value="Stress-antifung"/>
    <property type="match status" value="2"/>
</dbReference>
<dbReference type="EMBL" id="JAUHHV010000006">
    <property type="protein sequence ID" value="KAK1421490.1"/>
    <property type="molecule type" value="Genomic_DNA"/>
</dbReference>
<keyword evidence="2" id="KW-0808">Transferase</keyword>
<dbReference type="InterPro" id="IPR000719">
    <property type="entry name" value="Prot_kinase_dom"/>
</dbReference>
<name>A0AAD8KEJ6_TARER</name>
<feature type="domain" description="Protein kinase" evidence="12">
    <location>
        <begin position="291"/>
        <end position="543"/>
    </location>
</feature>
<keyword evidence="5 10" id="KW-0547">Nucleotide-binding</keyword>
<dbReference type="InterPro" id="IPR017441">
    <property type="entry name" value="Protein_kinase_ATP_BS"/>
</dbReference>
<keyword evidence="4" id="KW-0677">Repeat</keyword>
<evidence type="ECO:0000256" key="5">
    <source>
        <dbReference type="ARBA" id="ARBA00022741"/>
    </source>
</evidence>
<dbReference type="GO" id="GO:0005524">
    <property type="term" value="F:ATP binding"/>
    <property type="evidence" value="ECO:0007669"/>
    <property type="project" value="UniProtKB-UniRule"/>
</dbReference>
<dbReference type="PROSITE" id="PS00107">
    <property type="entry name" value="PROTEIN_KINASE_ATP"/>
    <property type="match status" value="1"/>
</dbReference>
<organism evidence="14 15">
    <name type="scientific">Tagetes erecta</name>
    <name type="common">African marigold</name>
    <dbReference type="NCBI Taxonomy" id="13708"/>
    <lineage>
        <taxon>Eukaryota</taxon>
        <taxon>Viridiplantae</taxon>
        <taxon>Streptophyta</taxon>
        <taxon>Embryophyta</taxon>
        <taxon>Tracheophyta</taxon>
        <taxon>Spermatophyta</taxon>
        <taxon>Magnoliopsida</taxon>
        <taxon>eudicotyledons</taxon>
        <taxon>Gunneridae</taxon>
        <taxon>Pentapetalae</taxon>
        <taxon>asterids</taxon>
        <taxon>campanulids</taxon>
        <taxon>Asterales</taxon>
        <taxon>Asteraceae</taxon>
        <taxon>Asteroideae</taxon>
        <taxon>Heliantheae alliance</taxon>
        <taxon>Tageteae</taxon>
        <taxon>Tagetes</taxon>
    </lineage>
</organism>
<evidence type="ECO:0000256" key="7">
    <source>
        <dbReference type="ARBA" id="ARBA00022840"/>
    </source>
</evidence>
<dbReference type="InterPro" id="IPR008271">
    <property type="entry name" value="Ser/Thr_kinase_AS"/>
</dbReference>
<sequence length="590" mass="66655">MTLMRYYCSLNTRRSPEYFLSNLNTTLASLRRQLPANGYATARTLFNGESVWGLALCRGYLSAPDCLGCFDFAVDQLKVCGIASGAQAIYSDCNLRYENGDFYDDSTSNYPSVVICSNETSRQPIDFQKAAQGLLLDLQIAAPRTTNFYAASNRKVDVFDNETVYAIAQCNLNVSQRVCLQCLKIASRSLYDCFPTTSGRAVAMSCFMRYDTTPFFGQNGTADITSLLWDDSSKMRYVIMMVVGGVSFFLLTLAFFVWYHRWKKRDRGQQVSMKGTVNYKYKHLQLATNNFSDENIIGKGGFGEVFKGVFDDKKVVAVKKLKVGYAGAKAGFENEILLVSNIHHRNLLGLLGWSSKGSDLLLVLEYMSNGSLDRFLWGEKRGTLNWGRRYDIILGIARGLAHLHKEFHVRIVHRDIKSSNILLDDDLQPKIADFGLARFQHDDESHVITKFAGTLGYTAPEYVLYGTLSDKVDTFSFGIVILEVISGRKCTYQNFDGPSTDCLLEYAWKLYESKNLIKLIDQTLDINQEEEKHMMKIIEIALLCTQSPVTKRPSMSEVVSMLPNDLSLEERQLTKPNFTDHSRRIYIGCS</sequence>
<protein>
    <recommendedName>
        <fullName evidence="16">Cysteine-rich receptor-like protein kinase 2</fullName>
    </recommendedName>
</protein>
<keyword evidence="9" id="KW-0325">Glycoprotein</keyword>
<keyword evidence="11" id="KW-1133">Transmembrane helix</keyword>